<evidence type="ECO:0000256" key="2">
    <source>
        <dbReference type="SAM" id="SignalP"/>
    </source>
</evidence>
<dbReference type="KEGG" id="gce:KYE46_05740"/>
<sequence length="116" mass="12723">MKHAFAIGIVAGALAIATPAAAQDDSDVSEGLGLLGEGTRLIFEGLMEEMRPMIEEARPYFEDEVLPFLNRMGELMDDVTSYELPERLPNGDIIIRRSPDAPEFDPTLDDSGEVEL</sequence>
<accession>A0A8F6TXI0</accession>
<feature type="compositionally biased region" description="Acidic residues" evidence="1">
    <location>
        <begin position="102"/>
        <end position="116"/>
    </location>
</feature>
<proteinExistence type="predicted"/>
<feature type="signal peptide" evidence="2">
    <location>
        <begin position="1"/>
        <end position="22"/>
    </location>
</feature>
<evidence type="ECO:0000313" key="3">
    <source>
        <dbReference type="EMBL" id="QXT40736.1"/>
    </source>
</evidence>
<dbReference type="Proteomes" id="UP000825009">
    <property type="component" value="Chromosome"/>
</dbReference>
<keyword evidence="2" id="KW-0732">Signal</keyword>
<feature type="chain" id="PRO_5034945380" evidence="2">
    <location>
        <begin position="23"/>
        <end position="116"/>
    </location>
</feature>
<keyword evidence="4" id="KW-1185">Reference proteome</keyword>
<dbReference type="EMBL" id="CP079194">
    <property type="protein sequence ID" value="QXT40736.1"/>
    <property type="molecule type" value="Genomic_DNA"/>
</dbReference>
<organism evidence="3 4">
    <name type="scientific">Gymnodinialimonas ceratoperidinii</name>
    <dbReference type="NCBI Taxonomy" id="2856823"/>
    <lineage>
        <taxon>Bacteria</taxon>
        <taxon>Pseudomonadati</taxon>
        <taxon>Pseudomonadota</taxon>
        <taxon>Alphaproteobacteria</taxon>
        <taxon>Rhodobacterales</taxon>
        <taxon>Paracoccaceae</taxon>
        <taxon>Gymnodinialimonas</taxon>
    </lineage>
</organism>
<feature type="region of interest" description="Disordered" evidence="1">
    <location>
        <begin position="93"/>
        <end position="116"/>
    </location>
</feature>
<reference evidence="3 4" key="1">
    <citation type="submission" date="2021-07" db="EMBL/GenBank/DDBJ databases">
        <title>A novel Jannaschia species isolated from marine dinoflagellate Ceratoperidinium margalefii.</title>
        <authorList>
            <person name="Jiang Y."/>
            <person name="Li Z."/>
        </authorList>
    </citation>
    <scope>NUCLEOTIDE SEQUENCE [LARGE SCALE GENOMIC DNA]</scope>
    <source>
        <strain evidence="3 4">J12C1-MA-4</strain>
    </source>
</reference>
<dbReference type="AlphaFoldDB" id="A0A8F6TXI0"/>
<protein>
    <submittedName>
        <fullName evidence="3">AAA+ family ATPase</fullName>
    </submittedName>
</protein>
<gene>
    <name evidence="3" type="ORF">KYE46_05740</name>
</gene>
<evidence type="ECO:0000256" key="1">
    <source>
        <dbReference type="SAM" id="MobiDB-lite"/>
    </source>
</evidence>
<evidence type="ECO:0000313" key="4">
    <source>
        <dbReference type="Proteomes" id="UP000825009"/>
    </source>
</evidence>
<dbReference type="RefSeq" id="WP_219004095.1">
    <property type="nucleotide sequence ID" value="NZ_CP079194.1"/>
</dbReference>
<name>A0A8F6TXI0_9RHOB</name>